<feature type="transmembrane region" description="Helical" evidence="7">
    <location>
        <begin position="298"/>
        <end position="322"/>
    </location>
</feature>
<protein>
    <recommendedName>
        <fullName evidence="8">SSD domain-containing protein</fullName>
    </recommendedName>
</protein>
<keyword evidence="6" id="KW-0325">Glycoprotein</keyword>
<dbReference type="Gene3D" id="1.20.1640.10">
    <property type="entry name" value="Multidrug efflux transporter AcrB transmembrane domain"/>
    <property type="match status" value="2"/>
</dbReference>
<dbReference type="InterPro" id="IPR003392">
    <property type="entry name" value="PTHD_SSD"/>
</dbReference>
<keyword evidence="4 7" id="KW-1133">Transmembrane helix</keyword>
<dbReference type="Proteomes" id="UP001148018">
    <property type="component" value="Unassembled WGS sequence"/>
</dbReference>
<dbReference type="PANTHER" id="PTHR10796">
    <property type="entry name" value="PATCHED-RELATED"/>
    <property type="match status" value="1"/>
</dbReference>
<dbReference type="Pfam" id="PF02460">
    <property type="entry name" value="Patched"/>
    <property type="match status" value="1"/>
</dbReference>
<dbReference type="PANTHER" id="PTHR10796:SF60">
    <property type="entry name" value="PATCHED DOMAIN-CONTAINING PROTEIN 3"/>
    <property type="match status" value="1"/>
</dbReference>
<gene>
    <name evidence="9" type="ORF">NHX12_004931</name>
</gene>
<feature type="transmembrane region" description="Helical" evidence="7">
    <location>
        <begin position="374"/>
        <end position="396"/>
    </location>
</feature>
<organism evidence="9 10">
    <name type="scientific">Muraenolepis orangiensis</name>
    <name type="common">Patagonian moray cod</name>
    <dbReference type="NCBI Taxonomy" id="630683"/>
    <lineage>
        <taxon>Eukaryota</taxon>
        <taxon>Metazoa</taxon>
        <taxon>Chordata</taxon>
        <taxon>Craniata</taxon>
        <taxon>Vertebrata</taxon>
        <taxon>Euteleostomi</taxon>
        <taxon>Actinopterygii</taxon>
        <taxon>Neopterygii</taxon>
        <taxon>Teleostei</taxon>
        <taxon>Neoteleostei</taxon>
        <taxon>Acanthomorphata</taxon>
        <taxon>Zeiogadaria</taxon>
        <taxon>Gadariae</taxon>
        <taxon>Gadiformes</taxon>
        <taxon>Muraenolepidoidei</taxon>
        <taxon>Muraenolepididae</taxon>
        <taxon>Muraenolepis</taxon>
    </lineage>
</organism>
<comment type="caution">
    <text evidence="9">The sequence shown here is derived from an EMBL/GenBank/DDBJ whole genome shotgun (WGS) entry which is preliminary data.</text>
</comment>
<evidence type="ECO:0000256" key="4">
    <source>
        <dbReference type="ARBA" id="ARBA00022989"/>
    </source>
</evidence>
<feature type="transmembrane region" description="Helical" evidence="7">
    <location>
        <begin position="713"/>
        <end position="737"/>
    </location>
</feature>
<dbReference type="InterPro" id="IPR051697">
    <property type="entry name" value="Patched_domain-protein"/>
</dbReference>
<proteinExistence type="inferred from homology"/>
<dbReference type="EMBL" id="JANIIK010000111">
    <property type="protein sequence ID" value="KAJ3595628.1"/>
    <property type="molecule type" value="Genomic_DNA"/>
</dbReference>
<comment type="subcellular location">
    <subcellularLocation>
        <location evidence="1">Membrane</location>
        <topology evidence="1">Multi-pass membrane protein</topology>
    </subcellularLocation>
</comment>
<dbReference type="SUPFAM" id="SSF82866">
    <property type="entry name" value="Multidrug efflux transporter AcrB transmembrane domain"/>
    <property type="match status" value="2"/>
</dbReference>
<feature type="transmembrane region" description="Helical" evidence="7">
    <location>
        <begin position="342"/>
        <end position="362"/>
    </location>
</feature>
<dbReference type="InterPro" id="IPR000731">
    <property type="entry name" value="SSD"/>
</dbReference>
<keyword evidence="10" id="KW-1185">Reference proteome</keyword>
<evidence type="ECO:0000256" key="2">
    <source>
        <dbReference type="ARBA" id="ARBA00005585"/>
    </source>
</evidence>
<sequence length="816" mass="90500">MARCYTACLERPLRIFFAALGHLIGQHPWWFFTAPLVLSAGLGSGFYLLEGRLSNDIEEQFTPLHGPAKTERRYIQETFPEDGSAFSSLRLSTAGTYGTFIATHERDILTAESVQEILDLDLQVRNMAVETENGTFRYADRCAQVARGTCYSDDLLGFINYTASNVELLNFTFPWNGGRFESVPLHTSLGSVTLHQGNSVVESAKAIQLRYFLQGDDETDVDRWLNDFLALMSNTSLTTIKLFSITYAISITFAILCCWRLDPVRSKVWVGCVGVLSTALAVLSSFGTLLFLGCPFVMTVASCPFMILGIGIDDMFIMLSCWQKTRVQARPPDRLAETFRQAAVSITITSLTDALAFFLGYFSPFGSVRSFCLYAGVSVVFCYLYNITFLGAFLALNGQREAENRHWLTCGRLSEDLPPGKSRVFGVCCVSGSYDRTADKEDVDPVSRFFEKCYGPLLTHTWVKVLVLVVYVGYLAGGVYGCSTMEEGLDVRHLALDDSYIIRYYNSQRQHFSEYGQNIMVAVKQPFPYWSTDAQKTLTLCMADFENLSYVNSTSAWFLSFQQYANATDRDVGSEEGFVRHLPIFLKLNPIFRQDLNFSADRQIQASRFFVQTLNNHNGTGEKETLLGLRKAAERCTVKLLVFHPAFIYHDQHAVIMDNTVKTVSVAAAAMLLVSFGLIPNPLCCLCVAFAMCSVVVGVAGFMSLWGVSLDSISAINLVICIGFSVDFSTHVAYSFVSSSKHRPDEKAAEALAGSGGPVLQGALSTVLGVLVLSVSGSYIFRTFFKIMFLVIVFGLLHGLVFIPVSLTWFAGCRKL</sequence>
<evidence type="ECO:0000256" key="3">
    <source>
        <dbReference type="ARBA" id="ARBA00022692"/>
    </source>
</evidence>
<feature type="transmembrane region" description="Helical" evidence="7">
    <location>
        <begin position="758"/>
        <end position="781"/>
    </location>
</feature>
<dbReference type="PROSITE" id="PS50156">
    <property type="entry name" value="SSD"/>
    <property type="match status" value="1"/>
</dbReference>
<comment type="similarity">
    <text evidence="2">Belongs to the patched family.</text>
</comment>
<feature type="transmembrane region" description="Helical" evidence="7">
    <location>
        <begin position="787"/>
        <end position="811"/>
    </location>
</feature>
<accession>A0A9Q0DWG0</accession>
<reference evidence="9" key="1">
    <citation type="submission" date="2022-07" db="EMBL/GenBank/DDBJ databases">
        <title>Chromosome-level genome of Muraenolepis orangiensis.</title>
        <authorList>
            <person name="Kim J."/>
        </authorList>
    </citation>
    <scope>NUCLEOTIDE SEQUENCE</scope>
    <source>
        <strain evidence="9">KU_S4_2022</strain>
        <tissue evidence="9">Muscle</tissue>
    </source>
</reference>
<dbReference type="AlphaFoldDB" id="A0A9Q0DWG0"/>
<evidence type="ECO:0000256" key="5">
    <source>
        <dbReference type="ARBA" id="ARBA00023136"/>
    </source>
</evidence>
<dbReference type="OrthoDB" id="6510177at2759"/>
<evidence type="ECO:0000256" key="7">
    <source>
        <dbReference type="SAM" id="Phobius"/>
    </source>
</evidence>
<evidence type="ECO:0000313" key="10">
    <source>
        <dbReference type="Proteomes" id="UP001148018"/>
    </source>
</evidence>
<keyword evidence="5 7" id="KW-0472">Membrane</keyword>
<evidence type="ECO:0000256" key="6">
    <source>
        <dbReference type="ARBA" id="ARBA00023180"/>
    </source>
</evidence>
<evidence type="ECO:0000259" key="8">
    <source>
        <dbReference type="PROSITE" id="PS50156"/>
    </source>
</evidence>
<feature type="domain" description="SSD" evidence="8">
    <location>
        <begin position="239"/>
        <end position="396"/>
    </location>
</feature>
<evidence type="ECO:0000313" key="9">
    <source>
        <dbReference type="EMBL" id="KAJ3595628.1"/>
    </source>
</evidence>
<feature type="transmembrane region" description="Helical" evidence="7">
    <location>
        <begin position="683"/>
        <end position="707"/>
    </location>
</feature>
<keyword evidence="3 7" id="KW-0812">Transmembrane</keyword>
<feature type="transmembrane region" description="Helical" evidence="7">
    <location>
        <begin position="242"/>
        <end position="261"/>
    </location>
</feature>
<evidence type="ECO:0000256" key="1">
    <source>
        <dbReference type="ARBA" id="ARBA00004141"/>
    </source>
</evidence>
<feature type="transmembrane region" description="Helical" evidence="7">
    <location>
        <begin position="268"/>
        <end position="292"/>
    </location>
</feature>
<name>A0A9Q0DWG0_9TELE</name>
<dbReference type="GO" id="GO:0016020">
    <property type="term" value="C:membrane"/>
    <property type="evidence" value="ECO:0007669"/>
    <property type="project" value="UniProtKB-SubCell"/>
</dbReference>